<evidence type="ECO:0000313" key="2">
    <source>
        <dbReference type="EMBL" id="PWZ03237.1"/>
    </source>
</evidence>
<dbReference type="EMBL" id="KZ819188">
    <property type="protein sequence ID" value="PWZ03237.1"/>
    <property type="molecule type" value="Genomic_DNA"/>
</dbReference>
<proteinExistence type="predicted"/>
<evidence type="ECO:0000313" key="3">
    <source>
        <dbReference type="Proteomes" id="UP000246740"/>
    </source>
</evidence>
<dbReference type="Proteomes" id="UP000246740">
    <property type="component" value="Unassembled WGS sequence"/>
</dbReference>
<feature type="transmembrane region" description="Helical" evidence="1">
    <location>
        <begin position="18"/>
        <end position="37"/>
    </location>
</feature>
<feature type="transmembrane region" description="Helical" evidence="1">
    <location>
        <begin position="44"/>
        <end position="66"/>
    </location>
</feature>
<sequence length="166" mass="18299">MNDSNGVGRLPACRPFGWWARLPMLLWCFIRHLLVVVSRCRISVIVTLAKLPVLYTVYYVFAQSILIQLCTLFWPAVSSCAFLGGCCIRIKDSIGARSQHYGSSLTLCNFTMTDRRVPVQAKRATNVGEIRVSVSPPPGGGAHAFARIALVNIQLRCSLAQPSSRC</sequence>
<reference evidence="2 3" key="1">
    <citation type="journal article" date="2018" name="Mol. Biol. Evol.">
        <title>Broad Genomic Sampling Reveals a Smut Pathogenic Ancestry of the Fungal Clade Ustilaginomycotina.</title>
        <authorList>
            <person name="Kijpornyongpan T."/>
            <person name="Mondo S.J."/>
            <person name="Barry K."/>
            <person name="Sandor L."/>
            <person name="Lee J."/>
            <person name="Lipzen A."/>
            <person name="Pangilinan J."/>
            <person name="LaButti K."/>
            <person name="Hainaut M."/>
            <person name="Henrissat B."/>
            <person name="Grigoriev I.V."/>
            <person name="Spatafora J.W."/>
            <person name="Aime M.C."/>
        </authorList>
    </citation>
    <scope>NUCLEOTIDE SEQUENCE [LARGE SCALE GENOMIC DNA]</scope>
    <source>
        <strain evidence="2 3">MCA 3645</strain>
    </source>
</reference>
<organism evidence="2 3">
    <name type="scientific">Testicularia cyperi</name>
    <dbReference type="NCBI Taxonomy" id="1882483"/>
    <lineage>
        <taxon>Eukaryota</taxon>
        <taxon>Fungi</taxon>
        <taxon>Dikarya</taxon>
        <taxon>Basidiomycota</taxon>
        <taxon>Ustilaginomycotina</taxon>
        <taxon>Ustilaginomycetes</taxon>
        <taxon>Ustilaginales</taxon>
        <taxon>Anthracoideaceae</taxon>
        <taxon>Testicularia</taxon>
    </lineage>
</organism>
<keyword evidence="1" id="KW-0472">Membrane</keyword>
<keyword evidence="1" id="KW-1133">Transmembrane helix</keyword>
<name>A0A317XY64_9BASI</name>
<feature type="transmembrane region" description="Helical" evidence="1">
    <location>
        <begin position="72"/>
        <end position="90"/>
    </location>
</feature>
<evidence type="ECO:0000256" key="1">
    <source>
        <dbReference type="SAM" id="Phobius"/>
    </source>
</evidence>
<protein>
    <submittedName>
        <fullName evidence="2">Uncharacterized protein</fullName>
    </submittedName>
</protein>
<dbReference type="AlphaFoldDB" id="A0A317XY64"/>
<accession>A0A317XY64</accession>
<dbReference type="InParanoid" id="A0A317XY64"/>
<gene>
    <name evidence="2" type="ORF">BCV70DRAFT_13751</name>
</gene>
<keyword evidence="1" id="KW-0812">Transmembrane</keyword>
<keyword evidence="3" id="KW-1185">Reference proteome</keyword>